<dbReference type="EMBL" id="VANP01000012">
    <property type="protein sequence ID" value="TLP54759.1"/>
    <property type="molecule type" value="Genomic_DNA"/>
</dbReference>
<dbReference type="Gene3D" id="3.40.366.10">
    <property type="entry name" value="Malonyl-Coenzyme A Acyl Carrier Protein, domain 2"/>
    <property type="match status" value="1"/>
</dbReference>
<dbReference type="Gene3D" id="3.40.50.720">
    <property type="entry name" value="NAD(P)-binding Rossmann-like Domain"/>
    <property type="match status" value="1"/>
</dbReference>
<dbReference type="PANTHER" id="PTHR43775">
    <property type="entry name" value="FATTY ACID SYNTHASE"/>
    <property type="match status" value="1"/>
</dbReference>
<dbReference type="SUPFAM" id="SSF55048">
    <property type="entry name" value="Probable ACP-binding domain of malonyl-CoA ACP transacylase"/>
    <property type="match status" value="1"/>
</dbReference>
<feature type="domain" description="PKS/mFAS DH" evidence="11">
    <location>
        <begin position="950"/>
        <end position="1250"/>
    </location>
</feature>
<dbReference type="PANTHER" id="PTHR43775:SF51">
    <property type="entry name" value="INACTIVE PHENOLPHTHIOCEROL SYNTHESIS POLYKETIDE SYNTHASE TYPE I PKS1-RELATED"/>
    <property type="match status" value="1"/>
</dbReference>
<dbReference type="Pfam" id="PF22953">
    <property type="entry name" value="SpnB_Rossmann"/>
    <property type="match status" value="1"/>
</dbReference>
<dbReference type="SMART" id="SM01294">
    <property type="entry name" value="PKS_PP_betabranch"/>
    <property type="match status" value="1"/>
</dbReference>
<keyword evidence="3" id="KW-0808">Transferase</keyword>
<dbReference type="InterPro" id="IPR055123">
    <property type="entry name" value="SpnB-like_Rossmann"/>
</dbReference>
<dbReference type="InterPro" id="IPR032821">
    <property type="entry name" value="PKS_assoc"/>
</dbReference>
<dbReference type="Gene3D" id="3.40.47.10">
    <property type="match status" value="1"/>
</dbReference>
<evidence type="ECO:0000256" key="5">
    <source>
        <dbReference type="ARBA" id="ARBA00023268"/>
    </source>
</evidence>
<dbReference type="CDD" id="cd00833">
    <property type="entry name" value="PKS"/>
    <property type="match status" value="1"/>
</dbReference>
<dbReference type="PROSITE" id="PS52019">
    <property type="entry name" value="PKS_MFAS_DH"/>
    <property type="match status" value="1"/>
</dbReference>
<dbReference type="Pfam" id="PF14765">
    <property type="entry name" value="PS-DH"/>
    <property type="match status" value="1"/>
</dbReference>
<dbReference type="SUPFAM" id="SSF53901">
    <property type="entry name" value="Thiolase-like"/>
    <property type="match status" value="1"/>
</dbReference>
<dbReference type="CDD" id="cd08956">
    <property type="entry name" value="KR_3_FAS_SDR_x"/>
    <property type="match status" value="1"/>
</dbReference>
<feature type="active site" description="Proton acceptor; for dehydratase activity" evidence="7">
    <location>
        <position position="985"/>
    </location>
</feature>
<dbReference type="SUPFAM" id="SSF51735">
    <property type="entry name" value="NAD(P)-binding Rossmann-fold domains"/>
    <property type="match status" value="2"/>
</dbReference>
<dbReference type="GO" id="GO:0004312">
    <property type="term" value="F:fatty acid synthase activity"/>
    <property type="evidence" value="ECO:0007669"/>
    <property type="project" value="TreeGrafter"/>
</dbReference>
<dbReference type="GO" id="GO:0031177">
    <property type="term" value="F:phosphopantetheine binding"/>
    <property type="evidence" value="ECO:0007669"/>
    <property type="project" value="InterPro"/>
</dbReference>
<dbReference type="InterPro" id="IPR050091">
    <property type="entry name" value="PKS_NRPS_Biosynth_Enz"/>
</dbReference>
<evidence type="ECO:0000259" key="10">
    <source>
        <dbReference type="PROSITE" id="PS52004"/>
    </source>
</evidence>
<dbReference type="OrthoDB" id="4537517at2"/>
<evidence type="ECO:0000256" key="4">
    <source>
        <dbReference type="ARBA" id="ARBA00022737"/>
    </source>
</evidence>
<keyword evidence="4" id="KW-0677">Repeat</keyword>
<feature type="region of interest" description="Disordered" evidence="8">
    <location>
        <begin position="1042"/>
        <end position="1066"/>
    </location>
</feature>
<dbReference type="InterPro" id="IPR009081">
    <property type="entry name" value="PP-bd_ACP"/>
</dbReference>
<feature type="domain" description="Carrier" evidence="9">
    <location>
        <begin position="1830"/>
        <end position="1907"/>
    </location>
</feature>
<dbReference type="SUPFAM" id="SSF52151">
    <property type="entry name" value="FabD/lysophospholipase-like"/>
    <property type="match status" value="1"/>
</dbReference>
<dbReference type="Pfam" id="PF08659">
    <property type="entry name" value="KR"/>
    <property type="match status" value="1"/>
</dbReference>
<organism evidence="12 13">
    <name type="scientific">Microbispora triticiradicis</name>
    <dbReference type="NCBI Taxonomy" id="2200763"/>
    <lineage>
        <taxon>Bacteria</taxon>
        <taxon>Bacillati</taxon>
        <taxon>Actinomycetota</taxon>
        <taxon>Actinomycetes</taxon>
        <taxon>Streptosporangiales</taxon>
        <taxon>Streptosporangiaceae</taxon>
        <taxon>Microbispora</taxon>
    </lineage>
</organism>
<dbReference type="InterPro" id="IPR016035">
    <property type="entry name" value="Acyl_Trfase/lysoPLipase"/>
</dbReference>
<evidence type="ECO:0000313" key="13">
    <source>
        <dbReference type="Proteomes" id="UP000309033"/>
    </source>
</evidence>
<sequence length="1996" mass="206216">MTNQDNRVLDALRTSLKETERLRRQVAASREPVAIVAMSCRYPGGVTSPEDLWRMVSAGEDAIGGFPDDRGWDLANLFDDDPDSHGHSYAREGGFLDGVAGFDPEFFGISPREALTLDTQQRLLLETSWELFERAGIDPASVRGSQTGVFTGVMYNDYAVRVRPVPKEVEGHLGNGSAGSLASGRVAYTFGLEGPAITLDTACSSSLVAIHLAVQALRRGECAMALAGGVTVMSTPVLFVEYSRQRALAPDGRSKPFSDDADGTSGAEGVGLVLLERLSDARRNGHRVLAVIRGTALNQDGASNGLTAPNGLAQQRLIRAALADAGLAPSDVDMVEAHGTGTRLGDPIEAQALMAAYGQDRERPLFLGSVKSNIGHTQAAAGVAGVIKTVEAIRHGVLPRTLHVRTPSSRVDWSAGAVSLLTEPVEWPGTDRPRRGAVSSFGISGTNAHVILEQADELSGERSGELPGEPSREALTVTGPGTPEMFAWPVTAHDERALRGQADRLRAFLAGSDASAADVGWSLATTRSALEHRAVVLGPDRAGMADGLAALAEGRQAPGVVRGRVAEGGPVFVFPGQGQQWVGMAARLLVESPVFSARVGECVAAFEPLVDFPLLEVLRSGPGSGPGEGAGGGVGGLLERDEVVQAALFSVMVSLAEVWRSVGVVPSAVVGHSQGEIAAACVAGALSLGDAARLVVARGGPIRRVLAGRGGMVSVGCSAGEAEVLVGRWGGRLVVAAVNGPRSCAVSGELEALGELTAWCEGVGVRVSRVAIEYASHSPQVEAVREDVAEALAFVEPRACGVGVYSTVTGGLVGGEELGGGYWFENLRRPVDFAGAVGSLLGDGYRLFVECGAHPVLGLGLRGVVEEAGVEAGVVGSLRRGDGGFARFVTSAAEAYTHGATVDWTALYAGTTARRVSLPTYPFQHGRYWVDAPARREGDAAGLGLSEPGHPLLDAAVDLAGDGGDGGEVFVGRVSPALHDWIPDHAVAGTVLLPGTALVELAAHAAARAGLGGVEELTLHAPVVVPAEGDLTVQMVVGPDDGTGRRSLALHSRPAGDETGDAAVDGPWTRHAEGALLAGAPGDPDAPEWDDLRGSWPPPGSSAVDVTGVYDRLDEGGFHYGPAFRGLRGVWRRGEVLFAEVTLPEAAQAAPQGYGVHPALFDAALHAMPAGQMATGEQAGDRAGEQAGELRVPFAWHGVAVHAAGSGTLRVRFSRTGDQSVAMLAADETGEPVLTVESLVTRPITAEQLQAARAPHRDSLFRLDWPALQPLPAQRVRAERCAVLGGEPAPWAAHHYPHPATPSGPMAAASARVAADGASSAAADASGGGLGDALADARTGSAAGGLADALNGLPEFGASVPEYVVVPLPEPAPGAPGGVAGAVRSSLGEVLALVRRWLADERFAASRLVILTRDAVAPEGGALPDLAAASVWGLIRSAQSEHPGRLTLVDMDRTARSADALPTALASGEPQVVIREGVIRVGRLVRADIRADVRSDAQADVRVDVQADVRSDAAAGRPAGPAEGTVLITGGLGTLGGLLARHLVTARGARRLLLLGRRGGDTPGADRLVEELTALGADVTVARCDAADRAALADVLAGIPAEHPLTTVIHAAGRTDDCVVSALTPERLDRVLRPKVDAVVNLHELTLGHELHEFVSFSSVSGVLGGAGQANYAAANAFLDAFAEYRRGLGLPGLSLAWGQWAQPSGMTSALDETELRRLAAAGVVAMSSEEALALFDAASTAASTAAGTAGTACVVPARVDFPALRSIARAGQLPPVLRSLVRTPVREPRQAQGTRGQGTRGQGTREHGTPDSASWRRELAALPEADRPGRLVDLIRVKAALVLGHPESAAGAIDADGAFKELGFDSLTVVELRNRLAEVTGLRLPATLVFDYPTPAALAAHLLSELALDATPGTGPGAGTTPDGNGEDAVNAAVEHLRQVVAAHPLDDTARGHLATRLGGLLREWAAPPAEPAARLESASPDELFALLDQQFNGR</sequence>
<keyword evidence="13" id="KW-1185">Reference proteome</keyword>
<dbReference type="FunFam" id="1.10.1200.10:FF:000007">
    <property type="entry name" value="Probable polyketide synthase pks17"/>
    <property type="match status" value="1"/>
</dbReference>
<dbReference type="Pfam" id="PF16197">
    <property type="entry name" value="KAsynt_C_assoc"/>
    <property type="match status" value="1"/>
</dbReference>
<dbReference type="InterPro" id="IPR014043">
    <property type="entry name" value="Acyl_transferase_dom"/>
</dbReference>
<dbReference type="InterPro" id="IPR049552">
    <property type="entry name" value="PKS_DH_N"/>
</dbReference>
<dbReference type="InterPro" id="IPR020841">
    <property type="entry name" value="PKS_Beta-ketoAc_synthase_dom"/>
</dbReference>
<dbReference type="SMART" id="SM00825">
    <property type="entry name" value="PKS_KS"/>
    <property type="match status" value="1"/>
</dbReference>
<feature type="region of interest" description="Disordered" evidence="8">
    <location>
        <begin position="1781"/>
        <end position="1815"/>
    </location>
</feature>
<evidence type="ECO:0000256" key="1">
    <source>
        <dbReference type="ARBA" id="ARBA00022450"/>
    </source>
</evidence>
<dbReference type="Gene3D" id="3.30.70.3290">
    <property type="match status" value="1"/>
</dbReference>
<dbReference type="InterPro" id="IPR018201">
    <property type="entry name" value="Ketoacyl_synth_AS"/>
</dbReference>
<reference evidence="12" key="1">
    <citation type="submission" date="2019-05" db="EMBL/GenBank/DDBJ databases">
        <title>Isolation, diversity and antifungal activity of Actinobacteria from wheat.</title>
        <authorList>
            <person name="Yu B."/>
        </authorList>
    </citation>
    <scope>NUCLEOTIDE SEQUENCE [LARGE SCALE GENOMIC DNA]</scope>
    <source>
        <strain evidence="12">NEAU-HEGS1-5</strain>
    </source>
</reference>
<dbReference type="SMART" id="SM00827">
    <property type="entry name" value="PKS_AT"/>
    <property type="match status" value="1"/>
</dbReference>
<dbReference type="GO" id="GO:0006633">
    <property type="term" value="P:fatty acid biosynthetic process"/>
    <property type="evidence" value="ECO:0007669"/>
    <property type="project" value="InterPro"/>
</dbReference>
<evidence type="ECO:0000313" key="12">
    <source>
        <dbReference type="EMBL" id="TLP54759.1"/>
    </source>
</evidence>
<dbReference type="Pfam" id="PF00698">
    <property type="entry name" value="Acyl_transf_1"/>
    <property type="match status" value="1"/>
</dbReference>
<dbReference type="Pfam" id="PF21089">
    <property type="entry name" value="PKS_DH_N"/>
    <property type="match status" value="1"/>
</dbReference>
<dbReference type="InterPro" id="IPR057326">
    <property type="entry name" value="KR_dom"/>
</dbReference>
<dbReference type="PROSITE" id="PS00606">
    <property type="entry name" value="KS3_1"/>
    <property type="match status" value="1"/>
</dbReference>
<dbReference type="InterPro" id="IPR020807">
    <property type="entry name" value="PKS_DH"/>
</dbReference>
<dbReference type="Proteomes" id="UP000309033">
    <property type="component" value="Unassembled WGS sequence"/>
</dbReference>
<keyword evidence="1" id="KW-0596">Phosphopantetheine</keyword>
<accession>A0A5R8YMQ0</accession>
<dbReference type="SMART" id="SM00823">
    <property type="entry name" value="PKS_PP"/>
    <property type="match status" value="1"/>
</dbReference>
<evidence type="ECO:0000256" key="8">
    <source>
        <dbReference type="SAM" id="MobiDB-lite"/>
    </source>
</evidence>
<dbReference type="Pfam" id="PF00550">
    <property type="entry name" value="PP-binding"/>
    <property type="match status" value="1"/>
</dbReference>
<dbReference type="SMART" id="SM00822">
    <property type="entry name" value="PKS_KR"/>
    <property type="match status" value="1"/>
</dbReference>
<evidence type="ECO:0000259" key="11">
    <source>
        <dbReference type="PROSITE" id="PS52019"/>
    </source>
</evidence>
<comment type="caution">
    <text evidence="12">The sequence shown here is derived from an EMBL/GenBank/DDBJ whole genome shotgun (WGS) entry which is preliminary data.</text>
</comment>
<dbReference type="InterPro" id="IPR006162">
    <property type="entry name" value="Ppantetheine_attach_site"/>
</dbReference>
<evidence type="ECO:0000256" key="6">
    <source>
        <dbReference type="ARBA" id="ARBA00023315"/>
    </source>
</evidence>
<feature type="active site" description="Proton donor; for dehydratase activity" evidence="7">
    <location>
        <position position="1162"/>
    </location>
</feature>
<dbReference type="InterPro" id="IPR013968">
    <property type="entry name" value="PKS_KR"/>
</dbReference>
<dbReference type="SUPFAM" id="SSF47336">
    <property type="entry name" value="ACP-like"/>
    <property type="match status" value="1"/>
</dbReference>
<keyword evidence="6" id="KW-0012">Acyltransferase</keyword>
<feature type="region of interest" description="N-terminal hotdog fold" evidence="7">
    <location>
        <begin position="950"/>
        <end position="1083"/>
    </location>
</feature>
<dbReference type="InterPro" id="IPR036291">
    <property type="entry name" value="NAD(P)-bd_dom_sf"/>
</dbReference>
<keyword evidence="2" id="KW-0597">Phosphoprotein</keyword>
<evidence type="ECO:0000259" key="9">
    <source>
        <dbReference type="PROSITE" id="PS50075"/>
    </source>
</evidence>
<dbReference type="InterPro" id="IPR016036">
    <property type="entry name" value="Malonyl_transacylase_ACP-bd"/>
</dbReference>
<dbReference type="PROSITE" id="PS52004">
    <property type="entry name" value="KS3_2"/>
    <property type="match status" value="1"/>
</dbReference>
<feature type="domain" description="Ketosynthase family 3 (KS3)" evidence="10">
    <location>
        <begin position="30"/>
        <end position="454"/>
    </location>
</feature>
<dbReference type="Pfam" id="PF02801">
    <property type="entry name" value="Ketoacyl-synt_C"/>
    <property type="match status" value="1"/>
</dbReference>
<dbReference type="GO" id="GO:0004315">
    <property type="term" value="F:3-oxoacyl-[acyl-carrier-protein] synthase activity"/>
    <property type="evidence" value="ECO:0007669"/>
    <property type="project" value="InterPro"/>
</dbReference>
<dbReference type="Pfam" id="PF00109">
    <property type="entry name" value="ketoacyl-synt"/>
    <property type="match status" value="1"/>
</dbReference>
<dbReference type="InterPro" id="IPR049900">
    <property type="entry name" value="PKS_mFAS_DH"/>
</dbReference>
<dbReference type="FunFam" id="3.40.47.10:FF:000019">
    <property type="entry name" value="Polyketide synthase type I"/>
    <property type="match status" value="1"/>
</dbReference>
<evidence type="ECO:0000256" key="2">
    <source>
        <dbReference type="ARBA" id="ARBA00022553"/>
    </source>
</evidence>
<dbReference type="PROSITE" id="PS50075">
    <property type="entry name" value="CARRIER"/>
    <property type="match status" value="1"/>
</dbReference>
<dbReference type="InterPro" id="IPR020806">
    <property type="entry name" value="PKS_PP-bd"/>
</dbReference>
<proteinExistence type="predicted"/>
<evidence type="ECO:0000256" key="3">
    <source>
        <dbReference type="ARBA" id="ARBA00022679"/>
    </source>
</evidence>
<dbReference type="InterPro" id="IPR014030">
    <property type="entry name" value="Ketoacyl_synth_N"/>
</dbReference>
<dbReference type="PROSITE" id="PS00012">
    <property type="entry name" value="PHOSPHOPANTETHEINE"/>
    <property type="match status" value="1"/>
</dbReference>
<dbReference type="InterPro" id="IPR049551">
    <property type="entry name" value="PKS_DH_C"/>
</dbReference>
<dbReference type="InterPro" id="IPR042104">
    <property type="entry name" value="PKS_dehydratase_sf"/>
</dbReference>
<protein>
    <submittedName>
        <fullName evidence="12">SDR family NAD(P)-dependent oxidoreductase</fullName>
    </submittedName>
</protein>
<keyword evidence="5" id="KW-0511">Multifunctional enzyme</keyword>
<dbReference type="InterPro" id="IPR036736">
    <property type="entry name" value="ACP-like_sf"/>
</dbReference>
<evidence type="ECO:0000256" key="7">
    <source>
        <dbReference type="PROSITE-ProRule" id="PRU01363"/>
    </source>
</evidence>
<dbReference type="InterPro" id="IPR016039">
    <property type="entry name" value="Thiolase-like"/>
</dbReference>
<name>A0A5R8YMQ0_9ACTN</name>
<dbReference type="InterPro" id="IPR014031">
    <property type="entry name" value="Ketoacyl_synth_C"/>
</dbReference>
<dbReference type="Gene3D" id="3.10.129.110">
    <property type="entry name" value="Polyketide synthase dehydratase"/>
    <property type="match status" value="1"/>
</dbReference>
<feature type="compositionally biased region" description="Basic and acidic residues" evidence="8">
    <location>
        <begin position="1804"/>
        <end position="1815"/>
    </location>
</feature>
<dbReference type="InterPro" id="IPR001227">
    <property type="entry name" value="Ac_transferase_dom_sf"/>
</dbReference>
<feature type="region of interest" description="C-terminal hotdog fold" evidence="7">
    <location>
        <begin position="1101"/>
        <end position="1250"/>
    </location>
</feature>
<gene>
    <name evidence="12" type="ORF">FED44_26730</name>
</gene>
<dbReference type="SMART" id="SM00826">
    <property type="entry name" value="PKS_DH"/>
    <property type="match status" value="1"/>
</dbReference>
<dbReference type="Gene3D" id="1.10.1200.10">
    <property type="entry name" value="ACP-like"/>
    <property type="match status" value="1"/>
</dbReference>